<dbReference type="PANTHER" id="PTHR31736:SF19">
    <property type="entry name" value="PECTIN LYASE SUPERFAMILY PROTEIN-RELATED"/>
    <property type="match status" value="1"/>
</dbReference>
<dbReference type="Proteomes" id="UP000198901">
    <property type="component" value="Unassembled WGS sequence"/>
</dbReference>
<keyword evidence="5" id="KW-1185">Reference proteome</keyword>
<evidence type="ECO:0000313" key="5">
    <source>
        <dbReference type="Proteomes" id="UP000198901"/>
    </source>
</evidence>
<dbReference type="InterPro" id="IPR011050">
    <property type="entry name" value="Pectin_lyase_fold/virulence"/>
</dbReference>
<dbReference type="PANTHER" id="PTHR31736">
    <property type="match status" value="1"/>
</dbReference>
<sequence>MKSLSFAGLLRFCGIALLPFSAFAQTPSAIVQPDNTVKYTSGGSYSIPLDLGKKLDNYRTVQDFGAVGDGVTDDTQAIQRAIDACGASKIPLLFQAGKTYRIGQIAPVSNTYMDLNGSTLVLKDNINAPVINRQSTPPAYENVTIQNGTIDGNMANNHNPAAQAGAIWLTGWKNVTIRGINFINCYRELINFYDIDKVRVENCHAKNCGMNVVNSVYTYFGGFVNCSDVRVQDVSMTDSFGFGIHFYKCTDYVADGVRFVNLTHPASIGITVTEGDRGLIRNVRTKLTNNNAIEINAVKNVTLSDIFIEQPGVYGIVFGDDTTKKISQNVGIENAVVMGTTGSKSLSINYMKRLTIRNSSFDKGLNTTENMPSDSIFFENCHFLTNAEHLNFAYRRFNYSNVAWQNVKAVRHSITEGSYVSAAPVTIAPGDSVAVPTNLVPCYDRPLAGTFSTVSSMVGNFGQMTYQQRPFVLEGGPKFGAEVRIDAAVARPLAYYGETATKKIWLKNITDKAVEVRWQIN</sequence>
<dbReference type="AlphaFoldDB" id="A0A1G9RU94"/>
<evidence type="ECO:0000256" key="2">
    <source>
        <dbReference type="SAM" id="SignalP"/>
    </source>
</evidence>
<name>A0A1G9RU94_9BACT</name>
<dbReference type="Pfam" id="PF12708">
    <property type="entry name" value="Pect-lyase_RHGA_epim"/>
    <property type="match status" value="1"/>
</dbReference>
<keyword evidence="2" id="KW-0732">Signal</keyword>
<evidence type="ECO:0000256" key="1">
    <source>
        <dbReference type="ARBA" id="ARBA00023157"/>
    </source>
</evidence>
<gene>
    <name evidence="4" type="ORF">SAMN04488090_3043</name>
</gene>
<dbReference type="STRING" id="563176.SAMN04488090_3043"/>
<organism evidence="4 5">
    <name type="scientific">Siphonobacter aquaeclarae</name>
    <dbReference type="NCBI Taxonomy" id="563176"/>
    <lineage>
        <taxon>Bacteria</taxon>
        <taxon>Pseudomonadati</taxon>
        <taxon>Bacteroidota</taxon>
        <taxon>Cytophagia</taxon>
        <taxon>Cytophagales</taxon>
        <taxon>Cytophagaceae</taxon>
        <taxon>Siphonobacter</taxon>
    </lineage>
</organism>
<accession>A0A1G9RU94</accession>
<evidence type="ECO:0000313" key="4">
    <source>
        <dbReference type="EMBL" id="SDM26734.1"/>
    </source>
</evidence>
<reference evidence="4 5" key="1">
    <citation type="submission" date="2016-10" db="EMBL/GenBank/DDBJ databases">
        <authorList>
            <person name="de Groot N.N."/>
        </authorList>
    </citation>
    <scope>NUCLEOTIDE SEQUENCE [LARGE SCALE GENOMIC DNA]</scope>
    <source>
        <strain evidence="4 5">DSM 21668</strain>
    </source>
</reference>
<dbReference type="OrthoDB" id="934182at2"/>
<keyword evidence="1" id="KW-1015">Disulfide bond</keyword>
<feature type="domain" description="Rhamnogalacturonase A/B/Epimerase-like pectate lyase" evidence="3">
    <location>
        <begin position="59"/>
        <end position="88"/>
    </location>
</feature>
<keyword evidence="4" id="KW-0456">Lyase</keyword>
<evidence type="ECO:0000259" key="3">
    <source>
        <dbReference type="Pfam" id="PF12708"/>
    </source>
</evidence>
<dbReference type="InterPro" id="IPR012334">
    <property type="entry name" value="Pectin_lyas_fold"/>
</dbReference>
<dbReference type="RefSeq" id="WP_093203889.1">
    <property type="nucleotide sequence ID" value="NZ_FNGS01000005.1"/>
</dbReference>
<feature type="chain" id="PRO_5011603689" evidence="2">
    <location>
        <begin position="25"/>
        <end position="521"/>
    </location>
</feature>
<dbReference type="EMBL" id="FNGS01000005">
    <property type="protein sequence ID" value="SDM26734.1"/>
    <property type="molecule type" value="Genomic_DNA"/>
</dbReference>
<feature type="signal peptide" evidence="2">
    <location>
        <begin position="1"/>
        <end position="24"/>
    </location>
</feature>
<dbReference type="SUPFAM" id="SSF51126">
    <property type="entry name" value="Pectin lyase-like"/>
    <property type="match status" value="1"/>
</dbReference>
<dbReference type="InterPro" id="IPR006626">
    <property type="entry name" value="PbH1"/>
</dbReference>
<protein>
    <submittedName>
        <fullName evidence="4">Pectate lyase superfamily protein</fullName>
    </submittedName>
</protein>
<dbReference type="Gene3D" id="2.160.20.10">
    <property type="entry name" value="Single-stranded right-handed beta-helix, Pectin lyase-like"/>
    <property type="match status" value="2"/>
</dbReference>
<dbReference type="SMART" id="SM00710">
    <property type="entry name" value="PbH1"/>
    <property type="match status" value="6"/>
</dbReference>
<dbReference type="GO" id="GO:0016829">
    <property type="term" value="F:lyase activity"/>
    <property type="evidence" value="ECO:0007669"/>
    <property type="project" value="UniProtKB-KW"/>
</dbReference>
<dbReference type="InterPro" id="IPR024535">
    <property type="entry name" value="RHGA/B-epi-like_pectate_lyase"/>
</dbReference>
<proteinExistence type="predicted"/>